<sequence length="172" mass="19488">MDNINKNEKFRVLSTIAITISFILNFGLFISLAIWSINSMGNKQCISLNLLLSDDTFAVISVMTTLGTAILGGIAPSIYGIFTSPIDKKSSFRAISDWEQEQRNNVKDLMMLLPSTLLSILIVIFIFQFAYSKLFNTIAIIIFIIILVVMFFLILLICYKITVMICRYFSKE</sequence>
<gene>
    <name evidence="2" type="ORF">SAMEA1466929_01530</name>
</gene>
<keyword evidence="1" id="KW-0472">Membrane</keyword>
<feature type="transmembrane region" description="Helical" evidence="1">
    <location>
        <begin position="109"/>
        <end position="131"/>
    </location>
</feature>
<dbReference type="AlphaFoldDB" id="A0AAX2K0H3"/>
<keyword evidence="1" id="KW-0812">Transmembrane</keyword>
<comment type="caution">
    <text evidence="2">The sequence shown here is derived from an EMBL/GenBank/DDBJ whole genome shotgun (WGS) entry which is preliminary data.</text>
</comment>
<feature type="transmembrane region" description="Helical" evidence="1">
    <location>
        <begin position="12"/>
        <end position="37"/>
    </location>
</feature>
<protein>
    <recommendedName>
        <fullName evidence="4">DUF443 family protein</fullName>
    </recommendedName>
</protein>
<proteinExistence type="predicted"/>
<accession>A0AAX2K0H3</accession>
<evidence type="ECO:0000256" key="1">
    <source>
        <dbReference type="SAM" id="Phobius"/>
    </source>
</evidence>
<reference evidence="2 3" key="1">
    <citation type="submission" date="2018-06" db="EMBL/GenBank/DDBJ databases">
        <authorList>
            <consortium name="Pathogen Informatics"/>
            <person name="Doyle S."/>
        </authorList>
    </citation>
    <scope>NUCLEOTIDE SEQUENCE [LARGE SCALE GENOMIC DNA]</scope>
    <source>
        <strain evidence="2 3">EOE047</strain>
    </source>
</reference>
<evidence type="ECO:0000313" key="2">
    <source>
        <dbReference type="EMBL" id="SRC26525.1"/>
    </source>
</evidence>
<dbReference type="Proteomes" id="UP000249918">
    <property type="component" value="Unassembled WGS sequence"/>
</dbReference>
<evidence type="ECO:0000313" key="3">
    <source>
        <dbReference type="Proteomes" id="UP000249918"/>
    </source>
</evidence>
<name>A0AAX2K0H3_STAAU</name>
<feature type="transmembrane region" description="Helical" evidence="1">
    <location>
        <begin position="137"/>
        <end position="159"/>
    </location>
</feature>
<keyword evidence="1" id="KW-1133">Transmembrane helix</keyword>
<organism evidence="2 3">
    <name type="scientific">Staphylococcus aureus</name>
    <dbReference type="NCBI Taxonomy" id="1280"/>
    <lineage>
        <taxon>Bacteria</taxon>
        <taxon>Bacillati</taxon>
        <taxon>Bacillota</taxon>
        <taxon>Bacilli</taxon>
        <taxon>Bacillales</taxon>
        <taxon>Staphylococcaceae</taxon>
        <taxon>Staphylococcus</taxon>
    </lineage>
</organism>
<feature type="transmembrane region" description="Helical" evidence="1">
    <location>
        <begin position="57"/>
        <end position="82"/>
    </location>
</feature>
<evidence type="ECO:0008006" key="4">
    <source>
        <dbReference type="Google" id="ProtNLM"/>
    </source>
</evidence>
<dbReference type="EMBL" id="UDJK01000005">
    <property type="protein sequence ID" value="SRC26525.1"/>
    <property type="molecule type" value="Genomic_DNA"/>
</dbReference>